<comment type="caution">
    <text evidence="1">The sequence shown here is derived from an EMBL/GenBank/DDBJ whole genome shotgun (WGS) entry which is preliminary data.</text>
</comment>
<gene>
    <name evidence="1" type="ORF">S06H3_34949</name>
</gene>
<dbReference type="EMBL" id="BARV01021037">
    <property type="protein sequence ID" value="GAI19508.1"/>
    <property type="molecule type" value="Genomic_DNA"/>
</dbReference>
<accession>X1LKB6</accession>
<organism evidence="1">
    <name type="scientific">marine sediment metagenome</name>
    <dbReference type="NCBI Taxonomy" id="412755"/>
    <lineage>
        <taxon>unclassified sequences</taxon>
        <taxon>metagenomes</taxon>
        <taxon>ecological metagenomes</taxon>
    </lineage>
</organism>
<protein>
    <submittedName>
        <fullName evidence="1">Uncharacterized protein</fullName>
    </submittedName>
</protein>
<reference evidence="1" key="1">
    <citation type="journal article" date="2014" name="Front. Microbiol.">
        <title>High frequency of phylogenetically diverse reductive dehalogenase-homologous genes in deep subseafloor sedimentary metagenomes.</title>
        <authorList>
            <person name="Kawai M."/>
            <person name="Futagami T."/>
            <person name="Toyoda A."/>
            <person name="Takaki Y."/>
            <person name="Nishi S."/>
            <person name="Hori S."/>
            <person name="Arai W."/>
            <person name="Tsubouchi T."/>
            <person name="Morono Y."/>
            <person name="Uchiyama I."/>
            <person name="Ito T."/>
            <person name="Fujiyama A."/>
            <person name="Inagaki F."/>
            <person name="Takami H."/>
        </authorList>
    </citation>
    <scope>NUCLEOTIDE SEQUENCE</scope>
    <source>
        <strain evidence="1">Expedition CK06-06</strain>
    </source>
</reference>
<name>X1LKB6_9ZZZZ</name>
<feature type="non-terminal residue" evidence="1">
    <location>
        <position position="30"/>
    </location>
</feature>
<dbReference type="AlphaFoldDB" id="X1LKB6"/>
<sequence length="30" mass="3349">MHQYGLYVVVNSVPHCYSASPDGFGYLSQE</sequence>
<proteinExistence type="predicted"/>
<evidence type="ECO:0000313" key="1">
    <source>
        <dbReference type="EMBL" id="GAI19508.1"/>
    </source>
</evidence>